<accession>A0A8J8NYN1</accession>
<evidence type="ECO:0000313" key="1">
    <source>
        <dbReference type="EMBL" id="TNV82511.1"/>
    </source>
</evidence>
<sequence length="77" mass="9206">MSYLQKQHAQTLIYRVSKDFRYRLVKAKEFFRNNTRSISLGKTFELKFHYFIDNKSTQLVADPIFNNNLSKVPQFAI</sequence>
<comment type="caution">
    <text evidence="1">The sequence shown here is derived from an EMBL/GenBank/DDBJ whole genome shotgun (WGS) entry which is preliminary data.</text>
</comment>
<evidence type="ECO:0000313" key="2">
    <source>
        <dbReference type="Proteomes" id="UP000785679"/>
    </source>
</evidence>
<reference evidence="1" key="1">
    <citation type="submission" date="2019-06" db="EMBL/GenBank/DDBJ databases">
        <authorList>
            <person name="Zheng W."/>
        </authorList>
    </citation>
    <scope>NUCLEOTIDE SEQUENCE</scope>
    <source>
        <strain evidence="1">QDHG01</strain>
    </source>
</reference>
<organism evidence="1 2">
    <name type="scientific">Halteria grandinella</name>
    <dbReference type="NCBI Taxonomy" id="5974"/>
    <lineage>
        <taxon>Eukaryota</taxon>
        <taxon>Sar</taxon>
        <taxon>Alveolata</taxon>
        <taxon>Ciliophora</taxon>
        <taxon>Intramacronucleata</taxon>
        <taxon>Spirotrichea</taxon>
        <taxon>Stichotrichia</taxon>
        <taxon>Sporadotrichida</taxon>
        <taxon>Halteriidae</taxon>
        <taxon>Halteria</taxon>
    </lineage>
</organism>
<proteinExistence type="predicted"/>
<name>A0A8J8NYN1_HALGN</name>
<protein>
    <submittedName>
        <fullName evidence="1">Uncharacterized protein</fullName>
    </submittedName>
</protein>
<dbReference type="AlphaFoldDB" id="A0A8J8NYN1"/>
<gene>
    <name evidence="1" type="ORF">FGO68_gene11345</name>
</gene>
<dbReference type="Proteomes" id="UP000785679">
    <property type="component" value="Unassembled WGS sequence"/>
</dbReference>
<dbReference type="EMBL" id="RRYP01004868">
    <property type="protein sequence ID" value="TNV82511.1"/>
    <property type="molecule type" value="Genomic_DNA"/>
</dbReference>
<keyword evidence="2" id="KW-1185">Reference proteome</keyword>